<dbReference type="PROSITE" id="PS00134">
    <property type="entry name" value="TRYPSIN_HIS"/>
    <property type="match status" value="1"/>
</dbReference>
<feature type="domain" description="Peptidase S1" evidence="4">
    <location>
        <begin position="13"/>
        <end position="239"/>
    </location>
</feature>
<comment type="similarity">
    <text evidence="1">Belongs to the peptidase S1 family.</text>
</comment>
<dbReference type="CDD" id="cd00190">
    <property type="entry name" value="Tryp_SPc"/>
    <property type="match status" value="1"/>
</dbReference>
<dbReference type="InterPro" id="IPR033116">
    <property type="entry name" value="TRYPSIN_SER"/>
</dbReference>
<dbReference type="InterPro" id="IPR001314">
    <property type="entry name" value="Peptidase_S1A"/>
</dbReference>
<evidence type="ECO:0000256" key="2">
    <source>
        <dbReference type="ARBA" id="ARBA00023157"/>
    </source>
</evidence>
<keyword evidence="3" id="KW-0645">Protease</keyword>
<dbReference type="PANTHER" id="PTHR24276">
    <property type="entry name" value="POLYSERASE-RELATED"/>
    <property type="match status" value="1"/>
</dbReference>
<dbReference type="SMART" id="SM00020">
    <property type="entry name" value="Tryp_SPc"/>
    <property type="match status" value="1"/>
</dbReference>
<keyword evidence="6" id="KW-1185">Reference proteome</keyword>
<dbReference type="EMBL" id="JBFTWV010000121">
    <property type="protein sequence ID" value="KAL2786293.1"/>
    <property type="molecule type" value="Genomic_DNA"/>
</dbReference>
<keyword evidence="2" id="KW-1015">Disulfide bond</keyword>
<comment type="caution">
    <text evidence="5">The sequence shown here is derived from an EMBL/GenBank/DDBJ whole genome shotgun (WGS) entry which is preliminary data.</text>
</comment>
<proteinExistence type="inferred from homology"/>
<dbReference type="Proteomes" id="UP001610563">
    <property type="component" value="Unassembled WGS sequence"/>
</dbReference>
<gene>
    <name evidence="5" type="ORF">BJX66DRAFT_328663</name>
</gene>
<dbReference type="SUPFAM" id="SSF50494">
    <property type="entry name" value="Trypsin-like serine proteases"/>
    <property type="match status" value="1"/>
</dbReference>
<dbReference type="PRINTS" id="PR00722">
    <property type="entry name" value="CHYMOTRYPSIN"/>
</dbReference>
<sequence length="240" mass="24957">MHKERLPLRIPAIIGGTEVSIEDYPYQIALIRNGKLDCGGSIISPNHVVTAAHCVVDHPASKFSIRAGSSFSKSGGVVVNVSSSAVHPKYDTATFDNDIAIMTLAERLRFGPGIGPVGLPEDGARSLSIGAKVVVSGWGSVQEDRLDSPTLQAVTVSVVNVDECRASDSDVGPIAESMFCAGAWEGGKDAYHGDSGGPVVANGVLLGVVSWGYGCAMKGYPGVYSSTAYLRGFIAQMTGL</sequence>
<dbReference type="Pfam" id="PF00089">
    <property type="entry name" value="Trypsin"/>
    <property type="match status" value="1"/>
</dbReference>
<evidence type="ECO:0000259" key="4">
    <source>
        <dbReference type="PROSITE" id="PS50240"/>
    </source>
</evidence>
<keyword evidence="3" id="KW-0720">Serine protease</keyword>
<organism evidence="5 6">
    <name type="scientific">Aspergillus keveii</name>
    <dbReference type="NCBI Taxonomy" id="714993"/>
    <lineage>
        <taxon>Eukaryota</taxon>
        <taxon>Fungi</taxon>
        <taxon>Dikarya</taxon>
        <taxon>Ascomycota</taxon>
        <taxon>Pezizomycotina</taxon>
        <taxon>Eurotiomycetes</taxon>
        <taxon>Eurotiomycetidae</taxon>
        <taxon>Eurotiales</taxon>
        <taxon>Aspergillaceae</taxon>
        <taxon>Aspergillus</taxon>
        <taxon>Aspergillus subgen. Nidulantes</taxon>
    </lineage>
</organism>
<dbReference type="Gene3D" id="2.40.10.10">
    <property type="entry name" value="Trypsin-like serine proteases"/>
    <property type="match status" value="2"/>
</dbReference>
<dbReference type="PROSITE" id="PS50240">
    <property type="entry name" value="TRYPSIN_DOM"/>
    <property type="match status" value="1"/>
</dbReference>
<reference evidence="5 6" key="1">
    <citation type="submission" date="2024-07" db="EMBL/GenBank/DDBJ databases">
        <title>Section-level genome sequencing and comparative genomics of Aspergillus sections Usti and Cavernicolus.</title>
        <authorList>
            <consortium name="Lawrence Berkeley National Laboratory"/>
            <person name="Nybo J.L."/>
            <person name="Vesth T.C."/>
            <person name="Theobald S."/>
            <person name="Frisvad J.C."/>
            <person name="Larsen T.O."/>
            <person name="Kjaerboelling I."/>
            <person name="Rothschild-Mancinelli K."/>
            <person name="Lyhne E.K."/>
            <person name="Kogle M.E."/>
            <person name="Barry K."/>
            <person name="Clum A."/>
            <person name="Na H."/>
            <person name="Ledsgaard L."/>
            <person name="Lin J."/>
            <person name="Lipzen A."/>
            <person name="Kuo A."/>
            <person name="Riley R."/>
            <person name="Mondo S."/>
            <person name="Labutti K."/>
            <person name="Haridas S."/>
            <person name="Pangalinan J."/>
            <person name="Salamov A.A."/>
            <person name="Simmons B.A."/>
            <person name="Magnuson J.K."/>
            <person name="Chen J."/>
            <person name="Drula E."/>
            <person name="Henrissat B."/>
            <person name="Wiebenga A."/>
            <person name="Lubbers R.J."/>
            <person name="Gomes A.C."/>
            <person name="Makela M.R."/>
            <person name="Stajich J."/>
            <person name="Grigoriev I.V."/>
            <person name="Mortensen U.H."/>
            <person name="De Vries R.P."/>
            <person name="Baker S.E."/>
            <person name="Andersen M.R."/>
        </authorList>
    </citation>
    <scope>NUCLEOTIDE SEQUENCE [LARGE SCALE GENOMIC DNA]</scope>
    <source>
        <strain evidence="5 6">CBS 209.92</strain>
    </source>
</reference>
<dbReference type="InterPro" id="IPR009003">
    <property type="entry name" value="Peptidase_S1_PA"/>
</dbReference>
<protein>
    <submittedName>
        <fullName evidence="5">Trypsin-like serine protease</fullName>
    </submittedName>
</protein>
<accession>A0ABR4FSP5</accession>
<keyword evidence="3" id="KW-0378">Hydrolase</keyword>
<dbReference type="PANTHER" id="PTHR24276:SF91">
    <property type="entry name" value="AT26814P-RELATED"/>
    <property type="match status" value="1"/>
</dbReference>
<evidence type="ECO:0000313" key="6">
    <source>
        <dbReference type="Proteomes" id="UP001610563"/>
    </source>
</evidence>
<dbReference type="InterPro" id="IPR050430">
    <property type="entry name" value="Peptidase_S1"/>
</dbReference>
<name>A0ABR4FSP5_9EURO</name>
<evidence type="ECO:0000313" key="5">
    <source>
        <dbReference type="EMBL" id="KAL2786293.1"/>
    </source>
</evidence>
<dbReference type="PROSITE" id="PS00135">
    <property type="entry name" value="TRYPSIN_SER"/>
    <property type="match status" value="1"/>
</dbReference>
<dbReference type="InterPro" id="IPR001254">
    <property type="entry name" value="Trypsin_dom"/>
</dbReference>
<dbReference type="InterPro" id="IPR018114">
    <property type="entry name" value="TRYPSIN_HIS"/>
</dbReference>
<dbReference type="InterPro" id="IPR043504">
    <property type="entry name" value="Peptidase_S1_PA_chymotrypsin"/>
</dbReference>
<evidence type="ECO:0000256" key="3">
    <source>
        <dbReference type="RuleBase" id="RU363034"/>
    </source>
</evidence>
<evidence type="ECO:0000256" key="1">
    <source>
        <dbReference type="ARBA" id="ARBA00007664"/>
    </source>
</evidence>